<evidence type="ECO:0000313" key="1">
    <source>
        <dbReference type="EnsemblPlants" id="Bo1g057310.1"/>
    </source>
</evidence>
<name>A0A0D3A834_BRAOL</name>
<reference evidence="1 2" key="1">
    <citation type="journal article" date="2014" name="Genome Biol.">
        <title>Transcriptome and methylome profiling reveals relics of genome dominance in the mesopolyploid Brassica oleracea.</title>
        <authorList>
            <person name="Parkin I.A."/>
            <person name="Koh C."/>
            <person name="Tang H."/>
            <person name="Robinson S.J."/>
            <person name="Kagale S."/>
            <person name="Clarke W.E."/>
            <person name="Town C.D."/>
            <person name="Nixon J."/>
            <person name="Krishnakumar V."/>
            <person name="Bidwell S.L."/>
            <person name="Denoeud F."/>
            <person name="Belcram H."/>
            <person name="Links M.G."/>
            <person name="Just J."/>
            <person name="Clarke C."/>
            <person name="Bender T."/>
            <person name="Huebert T."/>
            <person name="Mason A.S."/>
            <person name="Pires J.C."/>
            <person name="Barker G."/>
            <person name="Moore J."/>
            <person name="Walley P.G."/>
            <person name="Manoli S."/>
            <person name="Batley J."/>
            <person name="Edwards D."/>
            <person name="Nelson M.N."/>
            <person name="Wang X."/>
            <person name="Paterson A.H."/>
            <person name="King G."/>
            <person name="Bancroft I."/>
            <person name="Chalhoub B."/>
            <person name="Sharpe A.G."/>
        </authorList>
    </citation>
    <scope>NUCLEOTIDE SEQUENCE</scope>
    <source>
        <strain evidence="1 2">cv. TO1000</strain>
    </source>
</reference>
<proteinExistence type="predicted"/>
<reference evidence="1" key="2">
    <citation type="submission" date="2015-03" db="UniProtKB">
        <authorList>
            <consortium name="EnsemblPlants"/>
        </authorList>
    </citation>
    <scope>IDENTIFICATION</scope>
</reference>
<dbReference type="Proteomes" id="UP000032141">
    <property type="component" value="Chromosome C1"/>
</dbReference>
<dbReference type="EnsemblPlants" id="Bo1g057310.1">
    <property type="protein sequence ID" value="Bo1g057310.1"/>
    <property type="gene ID" value="Bo1g057310"/>
</dbReference>
<dbReference type="Gramene" id="Bo1g057310.1">
    <property type="protein sequence ID" value="Bo1g057310.1"/>
    <property type="gene ID" value="Bo1g057310"/>
</dbReference>
<dbReference type="AlphaFoldDB" id="A0A0D3A834"/>
<keyword evidence="2" id="KW-1185">Reference proteome</keyword>
<protein>
    <submittedName>
        <fullName evidence="1">Uncharacterized protein</fullName>
    </submittedName>
</protein>
<evidence type="ECO:0000313" key="2">
    <source>
        <dbReference type="Proteomes" id="UP000032141"/>
    </source>
</evidence>
<sequence>MITKLMAWIVVRFSGVTVRWRFCSMKIPEEPHFVSRSRHVAALKEDVVFMHVILIFYSVGLRHKLRKSVVMGLFKNHL</sequence>
<dbReference type="HOGENOM" id="CLU_2625380_0_0_1"/>
<organism evidence="1 2">
    <name type="scientific">Brassica oleracea var. oleracea</name>
    <dbReference type="NCBI Taxonomy" id="109376"/>
    <lineage>
        <taxon>Eukaryota</taxon>
        <taxon>Viridiplantae</taxon>
        <taxon>Streptophyta</taxon>
        <taxon>Embryophyta</taxon>
        <taxon>Tracheophyta</taxon>
        <taxon>Spermatophyta</taxon>
        <taxon>Magnoliopsida</taxon>
        <taxon>eudicotyledons</taxon>
        <taxon>Gunneridae</taxon>
        <taxon>Pentapetalae</taxon>
        <taxon>rosids</taxon>
        <taxon>malvids</taxon>
        <taxon>Brassicales</taxon>
        <taxon>Brassicaceae</taxon>
        <taxon>Brassiceae</taxon>
        <taxon>Brassica</taxon>
    </lineage>
</organism>
<accession>A0A0D3A834</accession>